<dbReference type="Proteomes" id="UP000198729">
    <property type="component" value="Unassembled WGS sequence"/>
</dbReference>
<dbReference type="InterPro" id="IPR024079">
    <property type="entry name" value="MetalloPept_cat_dom_sf"/>
</dbReference>
<dbReference type="EMBL" id="FMWO01000056">
    <property type="protein sequence ID" value="SCZ86050.1"/>
    <property type="molecule type" value="Genomic_DNA"/>
</dbReference>
<sequence>MFSDQSANIITHPTGYSGRGGELSVSVGVVSPEMAIPTLNAINTWNNLKPILGNIIKTNHNVPNDQFDFESVLLHELGHCIGLNHPTLSSESGLSGPDRNYTKTMRGANNMLDLHPGLDGVIGSNDDQRNDDVNLFWFHRESNNPFANPPTVDSTTYSRDLHDLPPGHLFAANANLETARLLGFQNSEAIMQQGISAGETHRALSMDDTTTLRLAMSGFDREAGTNDDYTLALEFAGVTDTADIVVSFNSTGFSSCEINATESKPGHFVVRKANIYFNDNIKWFFNTVSNAQPNLTITANNARGSVSVSQNDQLLIDISLLPGVHEQTPADYWLRAETPVGRYWLNDQLEFVRSDLSIRAYGGSLVSLDRFSVFNNLANGLPLGEYRLTFAVDDNQDVIFDGNFADTITINITP</sequence>
<evidence type="ECO:0000313" key="2">
    <source>
        <dbReference type="Proteomes" id="UP000198729"/>
    </source>
</evidence>
<gene>
    <name evidence="1" type="ORF">NSMM_480052</name>
</gene>
<dbReference type="Gene3D" id="3.40.390.10">
    <property type="entry name" value="Collagenase (Catalytic Domain)"/>
    <property type="match status" value="1"/>
</dbReference>
<organism evidence="1 2">
    <name type="scientific">Nitrosomonas mobilis</name>
    <dbReference type="NCBI Taxonomy" id="51642"/>
    <lineage>
        <taxon>Bacteria</taxon>
        <taxon>Pseudomonadati</taxon>
        <taxon>Pseudomonadota</taxon>
        <taxon>Betaproteobacteria</taxon>
        <taxon>Nitrosomonadales</taxon>
        <taxon>Nitrosomonadaceae</taxon>
        <taxon>Nitrosomonas</taxon>
    </lineage>
</organism>
<dbReference type="STRING" id="51642.NSMM_480052"/>
<reference evidence="1 2" key="1">
    <citation type="submission" date="2016-10" db="EMBL/GenBank/DDBJ databases">
        <authorList>
            <person name="de Groot N.N."/>
        </authorList>
    </citation>
    <scope>NUCLEOTIDE SEQUENCE [LARGE SCALE GENOMIC DNA]</scope>
    <source>
        <strain evidence="1">1</strain>
    </source>
</reference>
<proteinExistence type="predicted"/>
<dbReference type="AlphaFoldDB" id="A0A1G5SGQ2"/>
<evidence type="ECO:0000313" key="1">
    <source>
        <dbReference type="EMBL" id="SCZ86050.1"/>
    </source>
</evidence>
<keyword evidence="2" id="KW-1185">Reference proteome</keyword>
<protein>
    <submittedName>
        <fullName evidence="1">Uncharacterized protein</fullName>
    </submittedName>
</protein>
<name>A0A1G5SGQ2_9PROT</name>
<dbReference type="SUPFAM" id="SSF55486">
    <property type="entry name" value="Metalloproteases ('zincins'), catalytic domain"/>
    <property type="match status" value="1"/>
</dbReference>
<accession>A0A1G5SGQ2</accession>
<dbReference type="GO" id="GO:0008237">
    <property type="term" value="F:metallopeptidase activity"/>
    <property type="evidence" value="ECO:0007669"/>
    <property type="project" value="InterPro"/>
</dbReference>